<feature type="transmembrane region" description="Helical" evidence="2">
    <location>
        <begin position="112"/>
        <end position="132"/>
    </location>
</feature>
<dbReference type="CDD" id="cd00037">
    <property type="entry name" value="CLECT"/>
    <property type="match status" value="1"/>
</dbReference>
<feature type="compositionally biased region" description="Pro residues" evidence="1">
    <location>
        <begin position="471"/>
        <end position="499"/>
    </location>
</feature>
<gene>
    <name evidence="4" type="ORF">KFE25_000299</name>
</gene>
<dbReference type="AlphaFoldDB" id="A0A8J5XFH3"/>
<organism evidence="4 5">
    <name type="scientific">Diacronema lutheri</name>
    <name type="common">Unicellular marine alga</name>
    <name type="synonym">Monochrysis lutheri</name>
    <dbReference type="NCBI Taxonomy" id="2081491"/>
    <lineage>
        <taxon>Eukaryota</taxon>
        <taxon>Haptista</taxon>
        <taxon>Haptophyta</taxon>
        <taxon>Pavlovophyceae</taxon>
        <taxon>Pavlovales</taxon>
        <taxon>Pavlovaceae</taxon>
        <taxon>Diacronema</taxon>
    </lineage>
</organism>
<evidence type="ECO:0000256" key="2">
    <source>
        <dbReference type="SAM" id="Phobius"/>
    </source>
</evidence>
<comment type="caution">
    <text evidence="4">The sequence shown here is derived from an EMBL/GenBank/DDBJ whole genome shotgun (WGS) entry which is preliminary data.</text>
</comment>
<dbReference type="Proteomes" id="UP000751190">
    <property type="component" value="Unassembled WGS sequence"/>
</dbReference>
<feature type="region of interest" description="Disordered" evidence="1">
    <location>
        <begin position="444"/>
        <end position="504"/>
    </location>
</feature>
<feature type="compositionally biased region" description="Gly residues" evidence="1">
    <location>
        <begin position="451"/>
        <end position="463"/>
    </location>
</feature>
<accession>A0A8J5XFH3</accession>
<dbReference type="Pfam" id="PF00059">
    <property type="entry name" value="Lectin_C"/>
    <property type="match status" value="1"/>
</dbReference>
<feature type="domain" description="C-type lectin" evidence="3">
    <location>
        <begin position="671"/>
        <end position="797"/>
    </location>
</feature>
<proteinExistence type="predicted"/>
<dbReference type="PROSITE" id="PS50041">
    <property type="entry name" value="C_TYPE_LECTIN_2"/>
    <property type="match status" value="1"/>
</dbReference>
<dbReference type="OrthoDB" id="10601870at2759"/>
<dbReference type="Gene3D" id="3.10.100.10">
    <property type="entry name" value="Mannose-Binding Protein A, subunit A"/>
    <property type="match status" value="1"/>
</dbReference>
<dbReference type="SMART" id="SM00034">
    <property type="entry name" value="CLECT"/>
    <property type="match status" value="1"/>
</dbReference>
<dbReference type="InterPro" id="IPR016186">
    <property type="entry name" value="C-type_lectin-like/link_sf"/>
</dbReference>
<feature type="transmembrane region" description="Helical" evidence="2">
    <location>
        <begin position="86"/>
        <end position="105"/>
    </location>
</feature>
<dbReference type="SUPFAM" id="SSF56436">
    <property type="entry name" value="C-type lectin-like"/>
    <property type="match status" value="1"/>
</dbReference>
<keyword evidence="5" id="KW-1185">Reference proteome</keyword>
<protein>
    <recommendedName>
        <fullName evidence="3">C-type lectin domain-containing protein</fullName>
    </recommendedName>
</protein>
<evidence type="ECO:0000259" key="3">
    <source>
        <dbReference type="PROSITE" id="PS50041"/>
    </source>
</evidence>
<evidence type="ECO:0000313" key="5">
    <source>
        <dbReference type="Proteomes" id="UP000751190"/>
    </source>
</evidence>
<evidence type="ECO:0000313" key="4">
    <source>
        <dbReference type="EMBL" id="KAG8464131.1"/>
    </source>
</evidence>
<dbReference type="InterPro" id="IPR001304">
    <property type="entry name" value="C-type_lectin-like"/>
</dbReference>
<dbReference type="InterPro" id="IPR016187">
    <property type="entry name" value="CTDL_fold"/>
</dbReference>
<dbReference type="EMBL" id="JAGTXO010000014">
    <property type="protein sequence ID" value="KAG8464131.1"/>
    <property type="molecule type" value="Genomic_DNA"/>
</dbReference>
<keyword evidence="2" id="KW-1133">Transmembrane helix</keyword>
<sequence>MTVATVAPGAGGYAAAEGGDVELQYAEFPLSDELRRRALILQILEDARRQGQRRRLAVSGPPVLVALASVAVAVLLFAYADGDAPELLASAFLLVVGPVVLLFAILPTDARLIALATALLCLVNLAAVADAASDQIVEAVWHFGRPACGARYVIARDFACATLESAGLLAVAIAAGRTLLVAVGWRDAARAHAPPRERAPQPEETLQRLWDLNGARLLVLAASHAAAYAVAPARLRVRPADISSLVAYVVVSLALAAVCARPSLRASAHRWLIVRGESVSAAAGISMLFDSRFKHVDTAIASAVASLRGVRADRITPAALSGQMSQNAAYLLSQPAHSMVVLFGTTALSRLWCVVELFVHHHMGGTRLELVHLPGAHAPAIASFDAWHAECHLPEDRVWLLSCIETAAGDRAEFNARMRALLANAHKIDEPLPSHYDHVLHTVGAVPPSIHGGGGSGGGGGGALAPRHAQQPPPPPTPPPPPPPPPLRPSPRAQPPALAPAPIFKPSTHTRAQVGAQRSPATLRGGKFEPAMLRAGVGFAGTRVGRAGGDGLDGVDSRARAAVHASRPAHGVCSVPPIAVSATASSGAASSGGITVTSLASSLRSSGVFGIAGSHNSSRAHAGVRVALLAAVAVAAVAAVAHVGGARARAECARCAADFGSSPSTAPRGARGATRYMVVSDKPLSFDGARAACAARRGALVEIDDATEDAHVRCLLGKHLATWIGLSSGARGAPWRWESGRVAAAPGAPADGVYSNWVRNHTSPRLWVEARQCAHAAGAGWSAADRACRAPLPYVCEFGGGGG</sequence>
<keyword evidence="2" id="KW-0472">Membrane</keyword>
<feature type="transmembrane region" description="Helical" evidence="2">
    <location>
        <begin position="56"/>
        <end position="80"/>
    </location>
</feature>
<keyword evidence="2" id="KW-0812">Transmembrane</keyword>
<evidence type="ECO:0000256" key="1">
    <source>
        <dbReference type="SAM" id="MobiDB-lite"/>
    </source>
</evidence>
<name>A0A8J5XFH3_DIALT</name>
<reference evidence="4" key="1">
    <citation type="submission" date="2021-05" db="EMBL/GenBank/DDBJ databases">
        <title>The genome of the haptophyte Pavlova lutheri (Diacronema luteri, Pavlovales) - a model for lipid biosynthesis in eukaryotic algae.</title>
        <authorList>
            <person name="Hulatt C.J."/>
            <person name="Posewitz M.C."/>
        </authorList>
    </citation>
    <scope>NUCLEOTIDE SEQUENCE</scope>
    <source>
        <strain evidence="4">NIVA-4/92</strain>
    </source>
</reference>